<gene>
    <name evidence="7" type="ordered locus">ACP_1775</name>
</gene>
<dbReference type="InterPro" id="IPR006977">
    <property type="entry name" value="Yip1_dom"/>
</dbReference>
<dbReference type="eggNOG" id="ENOG5032KAC">
    <property type="taxonomic scope" value="Bacteria"/>
</dbReference>
<keyword evidence="4 5" id="KW-0472">Membrane</keyword>
<sequence length="301" mass="33110">MRGGSTKRGTFSLTYPVNRCRNHDFRCFRRKPLTSEIQFPRLSKYHFPRLFMSDATMVPNAESPAGLSQIERVIDTFTAPGKTFEDIRRSASWWLPWLLAVIVGLGFSFSVQSRVGWAQVYDNILHQSPKQMQRFDQMKPEQEAAAKNIAVKSTQISAYAFPVLGLLIAAIVAGVLMATINFGFGGKATFGQMFAVYYYAGLPLLLKYILAIITLYAGLDPTAFNMKNPVGTNLGYYLGTGTPAWLTSLASSLDIFSLWTAILLVIGCAAVGRVKKSSAAVAIFGWWFILIALSAGSAAIF</sequence>
<dbReference type="EMBL" id="CP001472">
    <property type="protein sequence ID" value="ACO33486.1"/>
    <property type="molecule type" value="Genomic_DNA"/>
</dbReference>
<evidence type="ECO:0000256" key="1">
    <source>
        <dbReference type="ARBA" id="ARBA00004141"/>
    </source>
</evidence>
<dbReference type="STRING" id="240015.ACP_1775"/>
<comment type="subcellular location">
    <subcellularLocation>
        <location evidence="1">Membrane</location>
        <topology evidence="1">Multi-pass membrane protein</topology>
    </subcellularLocation>
</comment>
<accession>C1F7P3</accession>
<protein>
    <recommendedName>
        <fullName evidence="6">Yip1 domain-containing protein</fullName>
    </recommendedName>
</protein>
<dbReference type="Proteomes" id="UP000002207">
    <property type="component" value="Chromosome"/>
</dbReference>
<feature type="transmembrane region" description="Helical" evidence="5">
    <location>
        <begin position="279"/>
        <end position="300"/>
    </location>
</feature>
<dbReference type="GO" id="GO:0016020">
    <property type="term" value="C:membrane"/>
    <property type="evidence" value="ECO:0007669"/>
    <property type="project" value="UniProtKB-SubCell"/>
</dbReference>
<dbReference type="AlphaFoldDB" id="C1F7P3"/>
<keyword evidence="2 5" id="KW-0812">Transmembrane</keyword>
<evidence type="ECO:0000256" key="4">
    <source>
        <dbReference type="ARBA" id="ARBA00023136"/>
    </source>
</evidence>
<keyword evidence="8" id="KW-1185">Reference proteome</keyword>
<dbReference type="HOGENOM" id="CLU_1101661_0_0_0"/>
<evidence type="ECO:0000313" key="7">
    <source>
        <dbReference type="EMBL" id="ACO33486.1"/>
    </source>
</evidence>
<reference evidence="7 8" key="1">
    <citation type="journal article" date="2009" name="Appl. Environ. Microbiol.">
        <title>Three genomes from the phylum Acidobacteria provide insight into the lifestyles of these microorganisms in soils.</title>
        <authorList>
            <person name="Ward N.L."/>
            <person name="Challacombe J.F."/>
            <person name="Janssen P.H."/>
            <person name="Henrissat B."/>
            <person name="Coutinho P.M."/>
            <person name="Wu M."/>
            <person name="Xie G."/>
            <person name="Haft D.H."/>
            <person name="Sait M."/>
            <person name="Badger J."/>
            <person name="Barabote R.D."/>
            <person name="Bradley B."/>
            <person name="Brettin T.S."/>
            <person name="Brinkac L.M."/>
            <person name="Bruce D."/>
            <person name="Creasy T."/>
            <person name="Daugherty S.C."/>
            <person name="Davidsen T.M."/>
            <person name="DeBoy R.T."/>
            <person name="Detter J.C."/>
            <person name="Dodson R.J."/>
            <person name="Durkin A.S."/>
            <person name="Ganapathy A."/>
            <person name="Gwinn-Giglio M."/>
            <person name="Han C.S."/>
            <person name="Khouri H."/>
            <person name="Kiss H."/>
            <person name="Kothari S.P."/>
            <person name="Madupu R."/>
            <person name="Nelson K.E."/>
            <person name="Nelson W.C."/>
            <person name="Paulsen I."/>
            <person name="Penn K."/>
            <person name="Ren Q."/>
            <person name="Rosovitz M.J."/>
            <person name="Selengut J.D."/>
            <person name="Shrivastava S."/>
            <person name="Sullivan S.A."/>
            <person name="Tapia R."/>
            <person name="Thompson L.S."/>
            <person name="Watkins K.L."/>
            <person name="Yang Q."/>
            <person name="Yu C."/>
            <person name="Zafar N."/>
            <person name="Zhou L."/>
            <person name="Kuske C.R."/>
        </authorList>
    </citation>
    <scope>NUCLEOTIDE SEQUENCE [LARGE SCALE GENOMIC DNA]</scope>
    <source>
        <strain evidence="8">ATCC 51196 / DSM 11244 / BCRC 80197 / JCM 7670 / NBRC 15755 / NCIMB 13165 / 161</strain>
    </source>
</reference>
<evidence type="ECO:0000313" key="8">
    <source>
        <dbReference type="Proteomes" id="UP000002207"/>
    </source>
</evidence>
<evidence type="ECO:0000259" key="6">
    <source>
        <dbReference type="Pfam" id="PF04893"/>
    </source>
</evidence>
<keyword evidence="3 5" id="KW-1133">Transmembrane helix</keyword>
<feature type="transmembrane region" description="Helical" evidence="5">
    <location>
        <begin position="159"/>
        <end position="184"/>
    </location>
</feature>
<evidence type="ECO:0000256" key="2">
    <source>
        <dbReference type="ARBA" id="ARBA00022692"/>
    </source>
</evidence>
<proteinExistence type="predicted"/>
<dbReference type="KEGG" id="aca:ACP_1775"/>
<feature type="transmembrane region" description="Helical" evidence="5">
    <location>
        <begin position="196"/>
        <end position="219"/>
    </location>
</feature>
<name>C1F7P3_ACIC5</name>
<feature type="transmembrane region" description="Helical" evidence="5">
    <location>
        <begin position="91"/>
        <end position="111"/>
    </location>
</feature>
<feature type="transmembrane region" description="Helical" evidence="5">
    <location>
        <begin position="255"/>
        <end position="272"/>
    </location>
</feature>
<dbReference type="InParanoid" id="C1F7P3"/>
<organism evidence="7 8">
    <name type="scientific">Acidobacterium capsulatum (strain ATCC 51196 / DSM 11244 / BCRC 80197 / JCM 7670 / NBRC 15755 / NCIMB 13165 / 161)</name>
    <dbReference type="NCBI Taxonomy" id="240015"/>
    <lineage>
        <taxon>Bacteria</taxon>
        <taxon>Pseudomonadati</taxon>
        <taxon>Acidobacteriota</taxon>
        <taxon>Terriglobia</taxon>
        <taxon>Terriglobales</taxon>
        <taxon>Acidobacteriaceae</taxon>
        <taxon>Acidobacterium</taxon>
    </lineage>
</organism>
<evidence type="ECO:0000256" key="5">
    <source>
        <dbReference type="SAM" id="Phobius"/>
    </source>
</evidence>
<dbReference type="Pfam" id="PF04893">
    <property type="entry name" value="Yip1"/>
    <property type="match status" value="1"/>
</dbReference>
<feature type="domain" description="Yip1" evidence="6">
    <location>
        <begin position="75"/>
        <end position="293"/>
    </location>
</feature>
<evidence type="ECO:0000256" key="3">
    <source>
        <dbReference type="ARBA" id="ARBA00022989"/>
    </source>
</evidence>